<dbReference type="Pfam" id="PF01261">
    <property type="entry name" value="AP_endonuc_2"/>
    <property type="match status" value="1"/>
</dbReference>
<sequence length="290" mass="32150">MRIALDPHMLRHTPLRELPDLVARLGYQHIELSPRTDFLPFFLHPRADTAGVAAFRTALSAAGVSVASVLPLYRWSGPGEDERQAAVRYWKRAVRITAELGCDVMNSEFNGRPEAPEASEAQFWRSMEELLPVFEREGVRLVLEPHPDDFCEDGVAAVDLIRAIESPLVTFLYCAPHTFHQGGDVAAILRHAGPLVTQLHLADTFDHRASSGLRYIVNPPGSTARVHQHLDVGQGEVDFDTMFATLAEIGFDGIATVCVFAWEERAEDSARVNLARVRELATKHGLTLDP</sequence>
<dbReference type="InterPro" id="IPR050312">
    <property type="entry name" value="IolE/XylAMocC-like"/>
</dbReference>
<dbReference type="Proteomes" id="UP000652013">
    <property type="component" value="Unassembled WGS sequence"/>
</dbReference>
<evidence type="ECO:0000259" key="1">
    <source>
        <dbReference type="Pfam" id="PF01261"/>
    </source>
</evidence>
<dbReference type="PANTHER" id="PTHR12110">
    <property type="entry name" value="HYDROXYPYRUVATE ISOMERASE"/>
    <property type="match status" value="1"/>
</dbReference>
<protein>
    <submittedName>
        <fullName evidence="2">Protein iolH</fullName>
    </submittedName>
</protein>
<dbReference type="InterPro" id="IPR013022">
    <property type="entry name" value="Xyl_isomerase-like_TIM-brl"/>
</dbReference>
<name>A0A8J3Y9J3_9ACTN</name>
<accession>A0A8J3Y9J3</accession>
<organism evidence="2 3">
    <name type="scientific">Spirilliplanes yamanashiensis</name>
    <dbReference type="NCBI Taxonomy" id="42233"/>
    <lineage>
        <taxon>Bacteria</taxon>
        <taxon>Bacillati</taxon>
        <taxon>Actinomycetota</taxon>
        <taxon>Actinomycetes</taxon>
        <taxon>Micromonosporales</taxon>
        <taxon>Micromonosporaceae</taxon>
        <taxon>Spirilliplanes</taxon>
    </lineage>
</organism>
<dbReference type="InterPro" id="IPR036237">
    <property type="entry name" value="Xyl_isomerase-like_sf"/>
</dbReference>
<reference evidence="2" key="1">
    <citation type="submission" date="2021-01" db="EMBL/GenBank/DDBJ databases">
        <title>Whole genome shotgun sequence of Spirilliplanes yamanashiensis NBRC 15828.</title>
        <authorList>
            <person name="Komaki H."/>
            <person name="Tamura T."/>
        </authorList>
    </citation>
    <scope>NUCLEOTIDE SEQUENCE</scope>
    <source>
        <strain evidence="2">NBRC 15828</strain>
    </source>
</reference>
<dbReference type="Gene3D" id="3.20.20.150">
    <property type="entry name" value="Divalent-metal-dependent TIM barrel enzymes"/>
    <property type="match status" value="1"/>
</dbReference>
<feature type="domain" description="Xylose isomerase-like TIM barrel" evidence="1">
    <location>
        <begin position="20"/>
        <end position="271"/>
    </location>
</feature>
<evidence type="ECO:0000313" key="3">
    <source>
        <dbReference type="Proteomes" id="UP000652013"/>
    </source>
</evidence>
<dbReference type="SUPFAM" id="SSF51658">
    <property type="entry name" value="Xylose isomerase-like"/>
    <property type="match status" value="1"/>
</dbReference>
<evidence type="ECO:0000313" key="2">
    <source>
        <dbReference type="EMBL" id="GIJ04398.1"/>
    </source>
</evidence>
<comment type="caution">
    <text evidence="2">The sequence shown here is derived from an EMBL/GenBank/DDBJ whole genome shotgun (WGS) entry which is preliminary data.</text>
</comment>
<dbReference type="AlphaFoldDB" id="A0A8J3Y9J3"/>
<proteinExistence type="predicted"/>
<keyword evidence="3" id="KW-1185">Reference proteome</keyword>
<dbReference type="RefSeq" id="WP_203939635.1">
    <property type="nucleotide sequence ID" value="NZ_BAAAGJ010000005.1"/>
</dbReference>
<dbReference type="PANTHER" id="PTHR12110:SF21">
    <property type="entry name" value="XYLOSE ISOMERASE-LIKE TIM BARREL DOMAIN-CONTAINING PROTEIN"/>
    <property type="match status" value="1"/>
</dbReference>
<dbReference type="EMBL" id="BOOY01000027">
    <property type="protein sequence ID" value="GIJ04398.1"/>
    <property type="molecule type" value="Genomic_DNA"/>
</dbReference>
<gene>
    <name evidence="2" type="ORF">Sya03_37500</name>
</gene>